<feature type="domain" description="Aminoglycoside phosphotransferase" evidence="1">
    <location>
        <begin position="43"/>
        <end position="217"/>
    </location>
</feature>
<dbReference type="InterPro" id="IPR002575">
    <property type="entry name" value="Aminoglycoside_PTrfase"/>
</dbReference>
<dbReference type="InterPro" id="IPR011009">
    <property type="entry name" value="Kinase-like_dom_sf"/>
</dbReference>
<dbReference type="EMBL" id="KZ678658">
    <property type="protein sequence ID" value="PSR77355.1"/>
    <property type="molecule type" value="Genomic_DNA"/>
</dbReference>
<keyword evidence="2" id="KW-0808">Transferase</keyword>
<evidence type="ECO:0000259" key="1">
    <source>
        <dbReference type="Pfam" id="PF01636"/>
    </source>
</evidence>
<sequence>MDSIRSWETNDVSYKVSTTTFTKTSRLPFLWKRPDGSSFTWFRSWNHERIANEARALKLVSTSTTIPVPKLLGHGVHPDGRQYLTTEFIEGITLNQLSERPCSFLGEQHYDSSSRCKTCQEKASSNALEFIQEIVLPQLAQLKSRQRGLGGFVMPPQWLAADIRPGWKDHRWGTLPLNEAKYVFQHGDLAPHNIMIDPQTLQVKALIDWEYAGYFLPGMERWPGTLDPDGYAQRSSQLASAIIEFIPIDYLACYNELSDEDRADWDELIADGELPRYDQLKQMAPDHL</sequence>
<keyword evidence="3" id="KW-1185">Reference proteome</keyword>
<dbReference type="SUPFAM" id="SSF56112">
    <property type="entry name" value="Protein kinase-like (PK-like)"/>
    <property type="match status" value="1"/>
</dbReference>
<dbReference type="Pfam" id="PF01636">
    <property type="entry name" value="APH"/>
    <property type="match status" value="1"/>
</dbReference>
<dbReference type="GO" id="GO:0016301">
    <property type="term" value="F:kinase activity"/>
    <property type="evidence" value="ECO:0007669"/>
    <property type="project" value="UniProtKB-KW"/>
</dbReference>
<dbReference type="OrthoDB" id="2906425at2759"/>
<gene>
    <name evidence="2" type="ORF">BD289DRAFT_377834</name>
</gene>
<protein>
    <submittedName>
        <fullName evidence="2">Kinase-like domain-containing protein</fullName>
    </submittedName>
</protein>
<dbReference type="InterPro" id="IPR051678">
    <property type="entry name" value="AGP_Transferase"/>
</dbReference>
<dbReference type="Proteomes" id="UP000241462">
    <property type="component" value="Unassembled WGS sequence"/>
</dbReference>
<keyword evidence="2" id="KW-0418">Kinase</keyword>
<dbReference type="STRING" id="2025994.A0A2T2ZUV5"/>
<dbReference type="InParanoid" id="A0A2T2ZUV5"/>
<dbReference type="Gene3D" id="3.90.1200.10">
    <property type="match status" value="1"/>
</dbReference>
<name>A0A2T2ZUV5_9PEZI</name>
<dbReference type="PANTHER" id="PTHR21310">
    <property type="entry name" value="AMINOGLYCOSIDE PHOSPHOTRANSFERASE-RELATED-RELATED"/>
    <property type="match status" value="1"/>
</dbReference>
<proteinExistence type="predicted"/>
<evidence type="ECO:0000313" key="2">
    <source>
        <dbReference type="EMBL" id="PSR77355.1"/>
    </source>
</evidence>
<reference evidence="2 3" key="1">
    <citation type="journal article" date="2018" name="Mycol. Prog.">
        <title>Coniella lustricola, a new species from submerged detritus.</title>
        <authorList>
            <person name="Raudabaugh D.B."/>
            <person name="Iturriaga T."/>
            <person name="Carver A."/>
            <person name="Mondo S."/>
            <person name="Pangilinan J."/>
            <person name="Lipzen A."/>
            <person name="He G."/>
            <person name="Amirebrahimi M."/>
            <person name="Grigoriev I.V."/>
            <person name="Miller A.N."/>
        </authorList>
    </citation>
    <scope>NUCLEOTIDE SEQUENCE [LARGE SCALE GENOMIC DNA]</scope>
    <source>
        <strain evidence="2 3">B22-T-1</strain>
    </source>
</reference>
<dbReference type="PANTHER" id="PTHR21310:SF15">
    <property type="entry name" value="AMINOGLYCOSIDE PHOSPHOTRANSFERASE DOMAIN-CONTAINING PROTEIN"/>
    <property type="match status" value="1"/>
</dbReference>
<dbReference type="AlphaFoldDB" id="A0A2T2ZUV5"/>
<accession>A0A2T2ZUV5</accession>
<organism evidence="2 3">
    <name type="scientific">Coniella lustricola</name>
    <dbReference type="NCBI Taxonomy" id="2025994"/>
    <lineage>
        <taxon>Eukaryota</taxon>
        <taxon>Fungi</taxon>
        <taxon>Dikarya</taxon>
        <taxon>Ascomycota</taxon>
        <taxon>Pezizomycotina</taxon>
        <taxon>Sordariomycetes</taxon>
        <taxon>Sordariomycetidae</taxon>
        <taxon>Diaporthales</taxon>
        <taxon>Schizoparmaceae</taxon>
        <taxon>Coniella</taxon>
    </lineage>
</organism>
<evidence type="ECO:0000313" key="3">
    <source>
        <dbReference type="Proteomes" id="UP000241462"/>
    </source>
</evidence>